<evidence type="ECO:0000313" key="3">
    <source>
        <dbReference type="Proteomes" id="UP000634455"/>
    </source>
</evidence>
<keyword evidence="3" id="KW-1185">Reference proteome</keyword>
<evidence type="ECO:0000256" key="1">
    <source>
        <dbReference type="SAM" id="SignalP"/>
    </source>
</evidence>
<keyword evidence="1" id="KW-0732">Signal</keyword>
<dbReference type="Proteomes" id="UP000634455">
    <property type="component" value="Unassembled WGS sequence"/>
</dbReference>
<feature type="signal peptide" evidence="1">
    <location>
        <begin position="1"/>
        <end position="27"/>
    </location>
</feature>
<protein>
    <submittedName>
        <fullName evidence="2">Uncharacterized protein</fullName>
    </submittedName>
</protein>
<evidence type="ECO:0000313" key="2">
    <source>
        <dbReference type="EMBL" id="GHA57599.1"/>
    </source>
</evidence>
<sequence length="52" mass="5405">MANFLKLSTTARIALGVVALGMLTACADTGTKSYSAAGWNDLNEIPHTSSSF</sequence>
<organism evidence="2 3">
    <name type="scientific">Paramylibacter ulvae</name>
    <dbReference type="NCBI Taxonomy" id="1651968"/>
    <lineage>
        <taxon>Bacteria</taxon>
        <taxon>Pseudomonadati</taxon>
        <taxon>Pseudomonadota</taxon>
        <taxon>Alphaproteobacteria</taxon>
        <taxon>Rhodobacterales</taxon>
        <taxon>Paracoccaceae</taxon>
        <taxon>Paramylibacter</taxon>
    </lineage>
</organism>
<dbReference type="EMBL" id="BMZF01000007">
    <property type="protein sequence ID" value="GHA57599.1"/>
    <property type="molecule type" value="Genomic_DNA"/>
</dbReference>
<name>A0ABQ3D9E4_9RHOB</name>
<reference evidence="3" key="1">
    <citation type="journal article" date="2019" name="Int. J. Syst. Evol. Microbiol.">
        <title>The Global Catalogue of Microorganisms (GCM) 10K type strain sequencing project: providing services to taxonomists for standard genome sequencing and annotation.</title>
        <authorList>
            <consortium name="The Broad Institute Genomics Platform"/>
            <consortium name="The Broad Institute Genome Sequencing Center for Infectious Disease"/>
            <person name="Wu L."/>
            <person name="Ma J."/>
        </authorList>
    </citation>
    <scope>NUCLEOTIDE SEQUENCE [LARGE SCALE GENOMIC DNA]</scope>
    <source>
        <strain evidence="3">KCTC 32465</strain>
    </source>
</reference>
<gene>
    <name evidence="2" type="ORF">GCM10008927_24100</name>
</gene>
<proteinExistence type="predicted"/>
<comment type="caution">
    <text evidence="2">The sequence shown here is derived from an EMBL/GenBank/DDBJ whole genome shotgun (WGS) entry which is preliminary data.</text>
</comment>
<dbReference type="PROSITE" id="PS51257">
    <property type="entry name" value="PROKAR_LIPOPROTEIN"/>
    <property type="match status" value="1"/>
</dbReference>
<feature type="chain" id="PRO_5045204754" evidence="1">
    <location>
        <begin position="28"/>
        <end position="52"/>
    </location>
</feature>
<accession>A0ABQ3D9E4</accession>